<gene>
    <name evidence="3" type="ORF">ASTO00021_LOCUS17481</name>
</gene>
<feature type="compositionally biased region" description="Basic residues" evidence="1">
    <location>
        <begin position="535"/>
        <end position="550"/>
    </location>
</feature>
<dbReference type="InterPro" id="IPR011598">
    <property type="entry name" value="bHLH_dom"/>
</dbReference>
<feature type="region of interest" description="Disordered" evidence="1">
    <location>
        <begin position="204"/>
        <end position="228"/>
    </location>
</feature>
<dbReference type="SUPFAM" id="SSF47459">
    <property type="entry name" value="HLH, helix-loop-helix DNA-binding domain"/>
    <property type="match status" value="1"/>
</dbReference>
<organism evidence="3">
    <name type="scientific">Aplanochytrium stocchinoi</name>
    <dbReference type="NCBI Taxonomy" id="215587"/>
    <lineage>
        <taxon>Eukaryota</taxon>
        <taxon>Sar</taxon>
        <taxon>Stramenopiles</taxon>
        <taxon>Bigyra</taxon>
        <taxon>Labyrinthulomycetes</taxon>
        <taxon>Thraustochytrida</taxon>
        <taxon>Thraustochytriidae</taxon>
        <taxon>Aplanochytrium</taxon>
    </lineage>
</organism>
<feature type="compositionally biased region" description="Low complexity" evidence="1">
    <location>
        <begin position="210"/>
        <end position="219"/>
    </location>
</feature>
<dbReference type="Pfam" id="PF00010">
    <property type="entry name" value="HLH"/>
    <property type="match status" value="1"/>
</dbReference>
<feature type="region of interest" description="Disordered" evidence="1">
    <location>
        <begin position="413"/>
        <end position="433"/>
    </location>
</feature>
<dbReference type="PROSITE" id="PS50888">
    <property type="entry name" value="BHLH"/>
    <property type="match status" value="2"/>
</dbReference>
<dbReference type="CDD" id="cd00083">
    <property type="entry name" value="bHLH_SF"/>
    <property type="match status" value="1"/>
</dbReference>
<dbReference type="AlphaFoldDB" id="A0A7S3PR90"/>
<reference evidence="3" key="1">
    <citation type="submission" date="2021-01" db="EMBL/GenBank/DDBJ databases">
        <authorList>
            <person name="Corre E."/>
            <person name="Pelletier E."/>
            <person name="Niang G."/>
            <person name="Scheremetjew M."/>
            <person name="Finn R."/>
            <person name="Kale V."/>
            <person name="Holt S."/>
            <person name="Cochrane G."/>
            <person name="Meng A."/>
            <person name="Brown T."/>
            <person name="Cohen L."/>
        </authorList>
    </citation>
    <scope>NUCLEOTIDE SEQUENCE</scope>
    <source>
        <strain evidence="3">GSBS06</strain>
    </source>
</reference>
<feature type="region of interest" description="Disordered" evidence="1">
    <location>
        <begin position="521"/>
        <end position="550"/>
    </location>
</feature>
<dbReference type="GO" id="GO:0046983">
    <property type="term" value="F:protein dimerization activity"/>
    <property type="evidence" value="ECO:0007669"/>
    <property type="project" value="InterPro"/>
</dbReference>
<dbReference type="EMBL" id="HBIN01022750">
    <property type="protein sequence ID" value="CAE0447511.1"/>
    <property type="molecule type" value="Transcribed_RNA"/>
</dbReference>
<proteinExistence type="predicted"/>
<evidence type="ECO:0000313" key="3">
    <source>
        <dbReference type="EMBL" id="CAE0447511.1"/>
    </source>
</evidence>
<name>A0A7S3PR90_9STRA</name>
<accession>A0A7S3PR90</accession>
<dbReference type="SMART" id="SM00353">
    <property type="entry name" value="HLH"/>
    <property type="match status" value="2"/>
</dbReference>
<protein>
    <recommendedName>
        <fullName evidence="2">BHLH domain-containing protein</fullName>
    </recommendedName>
</protein>
<dbReference type="InterPro" id="IPR036638">
    <property type="entry name" value="HLH_DNA-bd_sf"/>
</dbReference>
<feature type="compositionally biased region" description="Basic and acidic residues" evidence="1">
    <location>
        <begin position="40"/>
        <end position="53"/>
    </location>
</feature>
<sequence length="624" mass="68572">MSADSSGKSAEAAGEDKMMRSLSHSLSRAWPSDKNLTQSLRKEKQTMDTRKQETRVMSGLLRKASMLCKPGGGINPNHKALMKDLVLSNDSNIQLALEDSNLVENAHQLNRYLDLMSYEKASGNAQLTAEASKERKELVKTWQAKLEGLKYNNNNNGKAATQAEILEAEQRRIAQGLGSKRSRPGSMLQLTSFRDNNRVRTIPEETLTKQQSQSQSVSSGGLATIPGDKATTFSPSTLNASGMVGANGTVFSGVNLSVQNQQQQAQNGLKPQMNMFGGFNMLSGLNAMPGMNSFSNNAQLAAALQMQQSAQQQQQAMLLQSAQGNQSLNFGALPANSLAQQMQLQQQLQLQQFQQQQQQILGHLHHQQQNGLTGNAAAQARAMGITGLGGPSAMQFGLSQNVGMLINNTDVEREAQRQQRLSVRREKKSKRERQRRLVLNTLYDELGAMLFSNNEHETKDRASILQAAIDYLSKECKIAIPMKTESEAAEEQLSMSEQCIYPMCPNAAMQGKDCCFVHGGGGRKGSNLSPEERLMRRRGKKSKREKQRRHNVNVLSERLGEMLKVTEIKDKTTVLNVAISFLKQHPRAQTPNPNTAATADINLSYGPGSSKTGIAFLRQAQNRG</sequence>
<feature type="domain" description="BHLH" evidence="2">
    <location>
        <begin position="423"/>
        <end position="475"/>
    </location>
</feature>
<feature type="region of interest" description="Disordered" evidence="1">
    <location>
        <begin position="1"/>
        <end position="53"/>
    </location>
</feature>
<evidence type="ECO:0000256" key="1">
    <source>
        <dbReference type="SAM" id="MobiDB-lite"/>
    </source>
</evidence>
<feature type="domain" description="BHLH" evidence="2">
    <location>
        <begin position="536"/>
        <end position="585"/>
    </location>
</feature>
<evidence type="ECO:0000259" key="2">
    <source>
        <dbReference type="PROSITE" id="PS50888"/>
    </source>
</evidence>
<dbReference type="Gene3D" id="4.10.280.10">
    <property type="entry name" value="Helix-loop-helix DNA-binding domain"/>
    <property type="match status" value="2"/>
</dbReference>